<keyword evidence="3" id="KW-1185">Reference proteome</keyword>
<keyword evidence="1" id="KW-0812">Transmembrane</keyword>
<gene>
    <name evidence="2" type="ORF">BDV38DRAFT_239745</name>
</gene>
<dbReference type="GeneID" id="43638010"/>
<proteinExistence type="predicted"/>
<organism evidence="2 3">
    <name type="scientific">Aspergillus pseudotamarii</name>
    <dbReference type="NCBI Taxonomy" id="132259"/>
    <lineage>
        <taxon>Eukaryota</taxon>
        <taxon>Fungi</taxon>
        <taxon>Dikarya</taxon>
        <taxon>Ascomycota</taxon>
        <taxon>Pezizomycotina</taxon>
        <taxon>Eurotiomycetes</taxon>
        <taxon>Eurotiomycetidae</taxon>
        <taxon>Eurotiales</taxon>
        <taxon>Aspergillaceae</taxon>
        <taxon>Aspergillus</taxon>
        <taxon>Aspergillus subgen. Circumdati</taxon>
    </lineage>
</organism>
<dbReference type="AlphaFoldDB" id="A0A5N6T2D8"/>
<reference evidence="2 3" key="1">
    <citation type="submission" date="2019-04" db="EMBL/GenBank/DDBJ databases">
        <title>Friends and foes A comparative genomics study of 23 Aspergillus species from section Flavi.</title>
        <authorList>
            <consortium name="DOE Joint Genome Institute"/>
            <person name="Kjaerbolling I."/>
            <person name="Vesth T."/>
            <person name="Frisvad J.C."/>
            <person name="Nybo J.L."/>
            <person name="Theobald S."/>
            <person name="Kildgaard S."/>
            <person name="Isbrandt T."/>
            <person name="Kuo A."/>
            <person name="Sato A."/>
            <person name="Lyhne E.K."/>
            <person name="Kogle M.E."/>
            <person name="Wiebenga A."/>
            <person name="Kun R.S."/>
            <person name="Lubbers R.J."/>
            <person name="Makela M.R."/>
            <person name="Barry K."/>
            <person name="Chovatia M."/>
            <person name="Clum A."/>
            <person name="Daum C."/>
            <person name="Haridas S."/>
            <person name="He G."/>
            <person name="LaButti K."/>
            <person name="Lipzen A."/>
            <person name="Mondo S."/>
            <person name="Riley R."/>
            <person name="Salamov A."/>
            <person name="Simmons B.A."/>
            <person name="Magnuson J.K."/>
            <person name="Henrissat B."/>
            <person name="Mortensen U.H."/>
            <person name="Larsen T.O."/>
            <person name="Devries R.P."/>
            <person name="Grigoriev I.V."/>
            <person name="Machida M."/>
            <person name="Baker S.E."/>
            <person name="Andersen M.R."/>
        </authorList>
    </citation>
    <scope>NUCLEOTIDE SEQUENCE [LARGE SCALE GENOMIC DNA]</scope>
    <source>
        <strain evidence="2 3">CBS 117625</strain>
    </source>
</reference>
<accession>A0A5N6T2D8</accession>
<evidence type="ECO:0000256" key="1">
    <source>
        <dbReference type="SAM" id="Phobius"/>
    </source>
</evidence>
<keyword evidence="1" id="KW-1133">Transmembrane helix</keyword>
<dbReference type="Proteomes" id="UP000325672">
    <property type="component" value="Unassembled WGS sequence"/>
</dbReference>
<protein>
    <submittedName>
        <fullName evidence="2">Uncharacterized protein</fullName>
    </submittedName>
</protein>
<sequence>MSERTFEMLDLAPSQRRRNCSTNLSWQVTESSNLTPTCGQAIYDEASMLFTILMLIFICLGVKHLRLSHVYESHKYSH</sequence>
<dbReference type="EMBL" id="ML743561">
    <property type="protein sequence ID" value="KAE8140466.1"/>
    <property type="molecule type" value="Genomic_DNA"/>
</dbReference>
<feature type="transmembrane region" description="Helical" evidence="1">
    <location>
        <begin position="46"/>
        <end position="65"/>
    </location>
</feature>
<evidence type="ECO:0000313" key="3">
    <source>
        <dbReference type="Proteomes" id="UP000325672"/>
    </source>
</evidence>
<evidence type="ECO:0000313" key="2">
    <source>
        <dbReference type="EMBL" id="KAE8140466.1"/>
    </source>
</evidence>
<dbReference type="RefSeq" id="XP_031916529.1">
    <property type="nucleotide sequence ID" value="XM_032053800.1"/>
</dbReference>
<name>A0A5N6T2D8_ASPPS</name>
<keyword evidence="1" id="KW-0472">Membrane</keyword>